<dbReference type="KEGG" id="phr:C6569_05235"/>
<evidence type="ECO:0000256" key="6">
    <source>
        <dbReference type="SAM" id="Phobius"/>
    </source>
</evidence>
<keyword evidence="8" id="KW-1185">Reference proteome</keyword>
<feature type="compositionally biased region" description="Pro residues" evidence="5">
    <location>
        <begin position="192"/>
        <end position="209"/>
    </location>
</feature>
<organism evidence="7 8">
    <name type="scientific">Phreatobacter cathodiphilus</name>
    <dbReference type="NCBI Taxonomy" id="1868589"/>
    <lineage>
        <taxon>Bacteria</taxon>
        <taxon>Pseudomonadati</taxon>
        <taxon>Pseudomonadota</taxon>
        <taxon>Alphaproteobacteria</taxon>
        <taxon>Hyphomicrobiales</taxon>
        <taxon>Phreatobacteraceae</taxon>
        <taxon>Phreatobacter</taxon>
    </lineage>
</organism>
<dbReference type="InterPro" id="IPR003825">
    <property type="entry name" value="Colicin-V_CvpA"/>
</dbReference>
<evidence type="ECO:0000256" key="4">
    <source>
        <dbReference type="ARBA" id="ARBA00023136"/>
    </source>
</evidence>
<comment type="subcellular location">
    <subcellularLocation>
        <location evidence="1">Membrane</location>
        <topology evidence="1">Multi-pass membrane protein</topology>
    </subcellularLocation>
</comment>
<keyword evidence="4 6" id="KW-0472">Membrane</keyword>
<evidence type="ECO:0000256" key="1">
    <source>
        <dbReference type="ARBA" id="ARBA00004141"/>
    </source>
</evidence>
<dbReference type="PANTHER" id="PTHR36926:SF1">
    <property type="entry name" value="COLICIN V PRODUCTION PROTEIN"/>
    <property type="match status" value="1"/>
</dbReference>
<accession>A0A2S0N8N2</accession>
<dbReference type="OrthoDB" id="9806894at2"/>
<dbReference type="RefSeq" id="WP_106747842.1">
    <property type="nucleotide sequence ID" value="NZ_CP027668.1"/>
</dbReference>
<feature type="region of interest" description="Disordered" evidence="5">
    <location>
        <begin position="168"/>
        <end position="209"/>
    </location>
</feature>
<evidence type="ECO:0000256" key="2">
    <source>
        <dbReference type="ARBA" id="ARBA00022692"/>
    </source>
</evidence>
<dbReference type="GO" id="GO:0016020">
    <property type="term" value="C:membrane"/>
    <property type="evidence" value="ECO:0007669"/>
    <property type="project" value="UniProtKB-SubCell"/>
</dbReference>
<feature type="transmembrane region" description="Helical" evidence="6">
    <location>
        <begin position="67"/>
        <end position="85"/>
    </location>
</feature>
<reference evidence="7 8" key="1">
    <citation type="submission" date="2018-03" db="EMBL/GenBank/DDBJ databases">
        <title>Genome sequencing of Phreatobacter sp.</title>
        <authorList>
            <person name="Kim S.-J."/>
            <person name="Heo J."/>
            <person name="Kwon S.-W."/>
        </authorList>
    </citation>
    <scope>NUCLEOTIDE SEQUENCE [LARGE SCALE GENOMIC DNA]</scope>
    <source>
        <strain evidence="7 8">S-12</strain>
    </source>
</reference>
<evidence type="ECO:0000313" key="7">
    <source>
        <dbReference type="EMBL" id="AVO44512.1"/>
    </source>
</evidence>
<keyword evidence="2 6" id="KW-0812">Transmembrane</keyword>
<dbReference type="PANTHER" id="PTHR36926">
    <property type="entry name" value="COLICIN V PRODUCTION PROTEIN"/>
    <property type="match status" value="1"/>
</dbReference>
<dbReference type="AlphaFoldDB" id="A0A2S0N8N2"/>
<dbReference type="Proteomes" id="UP000237889">
    <property type="component" value="Chromosome"/>
</dbReference>
<feature type="transmembrane region" description="Helical" evidence="6">
    <location>
        <begin position="105"/>
        <end position="127"/>
    </location>
</feature>
<feature type="transmembrane region" description="Helical" evidence="6">
    <location>
        <begin position="6"/>
        <end position="23"/>
    </location>
</feature>
<dbReference type="EMBL" id="CP027668">
    <property type="protein sequence ID" value="AVO44512.1"/>
    <property type="molecule type" value="Genomic_DNA"/>
</dbReference>
<dbReference type="Pfam" id="PF02674">
    <property type="entry name" value="Colicin_V"/>
    <property type="match status" value="1"/>
</dbReference>
<gene>
    <name evidence="7" type="ORF">C6569_05235</name>
</gene>
<evidence type="ECO:0000313" key="8">
    <source>
        <dbReference type="Proteomes" id="UP000237889"/>
    </source>
</evidence>
<evidence type="ECO:0000256" key="5">
    <source>
        <dbReference type="SAM" id="MobiDB-lite"/>
    </source>
</evidence>
<dbReference type="GO" id="GO:0009403">
    <property type="term" value="P:toxin biosynthetic process"/>
    <property type="evidence" value="ECO:0007669"/>
    <property type="project" value="InterPro"/>
</dbReference>
<evidence type="ECO:0000256" key="3">
    <source>
        <dbReference type="ARBA" id="ARBA00022989"/>
    </source>
</evidence>
<protein>
    <submittedName>
        <fullName evidence="7">Colicin V synthesis protein</fullName>
    </submittedName>
</protein>
<name>A0A2S0N8N2_9HYPH</name>
<dbReference type="InterPro" id="IPR052719">
    <property type="entry name" value="CvpA-like"/>
</dbReference>
<sequence>MPVTYLDIGLAAIMLISALLAMVRGFVREVLSIASWALAAIATWYAYPRLLPIAQTQITNELLAKAIVIAGVFLTVLVIVSLITIKISDAILDSKIGVLDRTLGFVFGLGRGLVIVVVAFAFFTWLVPGPNRPDWVTRAKSYALLEQTKDWLIAQLPQDIEGSDILRRLNRSTPGGTPPATTPPATTAPAAPGTPPATPAPGATPPRQP</sequence>
<feature type="transmembrane region" description="Helical" evidence="6">
    <location>
        <begin position="30"/>
        <end position="47"/>
    </location>
</feature>
<keyword evidence="3 6" id="KW-1133">Transmembrane helix</keyword>
<proteinExistence type="predicted"/>